<protein>
    <recommendedName>
        <fullName evidence="2">Dynamin N-terminal domain-containing protein</fullName>
    </recommendedName>
</protein>
<dbReference type="PANTHER" id="PTHR36681:SF3">
    <property type="entry name" value="NUCLEAR GTPASE, GERMINAL CENTER-ASSOCIATED, TANDEM DUPLICATE 3"/>
    <property type="match status" value="1"/>
</dbReference>
<dbReference type="InterPro" id="IPR045063">
    <property type="entry name" value="Dynamin_N"/>
</dbReference>
<dbReference type="InterPro" id="IPR027417">
    <property type="entry name" value="P-loop_NTPase"/>
</dbReference>
<gene>
    <name evidence="3" type="ORF">RRF57_009020</name>
</gene>
<comment type="caution">
    <text evidence="3">The sequence shown here is derived from an EMBL/GenBank/DDBJ whole genome shotgun (WGS) entry which is preliminary data.</text>
</comment>
<evidence type="ECO:0000313" key="4">
    <source>
        <dbReference type="Proteomes" id="UP001305414"/>
    </source>
</evidence>
<evidence type="ECO:0000256" key="1">
    <source>
        <dbReference type="SAM" id="MobiDB-lite"/>
    </source>
</evidence>
<dbReference type="Gene3D" id="3.40.50.300">
    <property type="entry name" value="P-loop containing nucleotide triphosphate hydrolases"/>
    <property type="match status" value="1"/>
</dbReference>
<evidence type="ECO:0000313" key="3">
    <source>
        <dbReference type="EMBL" id="KAK5633306.1"/>
    </source>
</evidence>
<feature type="region of interest" description="Disordered" evidence="1">
    <location>
        <begin position="420"/>
        <end position="448"/>
    </location>
</feature>
<proteinExistence type="predicted"/>
<dbReference type="Pfam" id="PF00350">
    <property type="entry name" value="Dynamin_N"/>
    <property type="match status" value="1"/>
</dbReference>
<feature type="compositionally biased region" description="Basic residues" evidence="1">
    <location>
        <begin position="434"/>
        <end position="448"/>
    </location>
</feature>
<feature type="compositionally biased region" description="Basic and acidic residues" evidence="1">
    <location>
        <begin position="422"/>
        <end position="433"/>
    </location>
</feature>
<name>A0AAN7ZBN6_9PEZI</name>
<dbReference type="SUPFAM" id="SSF52540">
    <property type="entry name" value="P-loop containing nucleoside triphosphate hydrolases"/>
    <property type="match status" value="1"/>
</dbReference>
<sequence length="1016" mass="115575">MVTVTNYIPIIDKMPDKTIIHIKVENPTDHQMPSPTSNKSDFAWVKCSEADAHRRLLIKEHSLEVGLKYCEKLVDTIEGIFTKITNHSKQSAENTWPLEDRNDWIAQCRSIVSDHKAFQVFVGVAGATGSGKTSILNALLGFQELLPTNNEEASTAVQCKVSFNHDERTEYAFRCHVTFQSKETLTARLKRFFADIMQRDEFQEQHDGSIENEDALRDIERALRPTAEMISILFNLQEDQAKNLELEGVLNSNPEVLNLLGTVKEINCSEAADISRLMKPYMDSTIGDHSVSGARFAMWPIIEKVELFIKSDILRNGVVLVDLPGLGDAVQSRESVAEGAFEQLTATLIVAQATRAADNSTAVNLMSRNHEMAMMLNGKFHKRSFCVCLSQIDLIDRRAALRKPDAKANDHLRQLLTEEEAEKSKLKEKGREKSMKKKTRVKLKQSRKRITKQKLDSATMATTKAKLKAAEKDTLLELAKISKEITNAKSRLVKLESEITFACIQARNRFVRERIKSDFQKRQARLIEKFPGMRKTYDGEVSVCPTSSAAFWKCKCALARTPGFPTESYTGIPGLAAWVRGATMQKREEHVDDFLSRLQAQYNTILLWSEDKQELKDTSITKESFEKDILAGNLKQMEQELAVYWSSLKAEVDKRNPLNGKQDLILSKCPQMCVDAVRGWAYKKPEDRASDKVHYCTYQANLSRSGGKFVSKSKETFHEFNWMEDISHLLFNTIVADWNQSLNHDIPSLADAAWLELDTIWDRFMANLNENIHRVEPRLLTELANQKLNLEVLKTNAKLRVQHALKRISQNATQFHPKVVSKIQSEWQNKFEEALEITGSGAYMARQQLLLDFAQENSKRIFRTVYKDLKRQLQKGFDQLPRELADISHYAVKGLQRYLRLILDKVLGSPEFAVKSAALAEEKLRLKESVISALGEWTAEWRSPSLDGYVNDKQIDSIPEEYRHARTELEIMEADNDYLDSDSDSNSVSDTDDNDPDLKAILSGEVDEEMVMDMGT</sequence>
<feature type="region of interest" description="Disordered" evidence="1">
    <location>
        <begin position="978"/>
        <end position="1002"/>
    </location>
</feature>
<organism evidence="3 4">
    <name type="scientific">Xylaria bambusicola</name>
    <dbReference type="NCBI Taxonomy" id="326684"/>
    <lineage>
        <taxon>Eukaryota</taxon>
        <taxon>Fungi</taxon>
        <taxon>Dikarya</taxon>
        <taxon>Ascomycota</taxon>
        <taxon>Pezizomycotina</taxon>
        <taxon>Sordariomycetes</taxon>
        <taxon>Xylariomycetidae</taxon>
        <taxon>Xylariales</taxon>
        <taxon>Xylariaceae</taxon>
        <taxon>Xylaria</taxon>
    </lineage>
</organism>
<accession>A0AAN7ZBN6</accession>
<reference evidence="3 4" key="1">
    <citation type="submission" date="2023-10" db="EMBL/GenBank/DDBJ databases">
        <title>Draft genome sequence of Xylaria bambusicola isolate GMP-LS, the root and basal stem rot pathogen of sugarcane in Indonesia.</title>
        <authorList>
            <person name="Selvaraj P."/>
            <person name="Muralishankar V."/>
            <person name="Muruganantham S."/>
            <person name="Sp S."/>
            <person name="Haryani S."/>
            <person name="Lau K.J.X."/>
            <person name="Naqvi N.I."/>
        </authorList>
    </citation>
    <scope>NUCLEOTIDE SEQUENCE [LARGE SCALE GENOMIC DNA]</scope>
    <source>
        <strain evidence="3">GMP-LS</strain>
    </source>
</reference>
<keyword evidence="4" id="KW-1185">Reference proteome</keyword>
<evidence type="ECO:0000259" key="2">
    <source>
        <dbReference type="Pfam" id="PF00350"/>
    </source>
</evidence>
<dbReference type="AlphaFoldDB" id="A0AAN7ZBN6"/>
<dbReference type="Proteomes" id="UP001305414">
    <property type="component" value="Unassembled WGS sequence"/>
</dbReference>
<feature type="domain" description="Dynamin N-terminal" evidence="2">
    <location>
        <begin position="122"/>
        <end position="366"/>
    </location>
</feature>
<dbReference type="EMBL" id="JAWHQM010000031">
    <property type="protein sequence ID" value="KAK5633306.1"/>
    <property type="molecule type" value="Genomic_DNA"/>
</dbReference>
<dbReference type="PANTHER" id="PTHR36681">
    <property type="entry name" value="NUCLEAR GTPASE, GERMINAL CENTER-ASSOCIATED, TANDEM DUPLICATE 3"/>
    <property type="match status" value="1"/>
</dbReference>